<sequence>MKRLLHVLSVACIAVAPMLLPATAAAQFAKPEDAVKYRQSVLTVMSNHFGRLAPVVRGQQPYDPAQVKADVALVATLSKLPWSAFGPGTEGGGARPAVWADNAKFKQGQERLHADIAKLVAAADAGDLAQVRTAYGAVGASCKACHDNFRNR</sequence>
<dbReference type="InterPro" id="IPR015984">
    <property type="entry name" value="Cyt_c_prime_subgr"/>
</dbReference>
<feature type="binding site" description="covalent" evidence="7">
    <location>
        <position position="145"/>
    </location>
    <ligand>
        <name>heme c</name>
        <dbReference type="ChEBI" id="CHEBI:61717"/>
    </ligand>
</feature>
<dbReference type="InterPro" id="IPR002321">
    <property type="entry name" value="Cyt_c_II"/>
</dbReference>
<dbReference type="InterPro" id="IPR010980">
    <property type="entry name" value="Cyt_c/b562"/>
</dbReference>
<dbReference type="Gene3D" id="1.20.120.10">
    <property type="entry name" value="Cytochrome c/b562"/>
    <property type="match status" value="1"/>
</dbReference>
<protein>
    <submittedName>
        <fullName evidence="9">Cytochrome c</fullName>
    </submittedName>
</protein>
<accession>A0A3P4B8K3</accession>
<evidence type="ECO:0000313" key="9">
    <source>
        <dbReference type="EMBL" id="VCU71846.1"/>
    </source>
</evidence>
<dbReference type="PIRSF" id="PIRSF000027">
    <property type="entry name" value="Cytc_c_prime"/>
    <property type="match status" value="1"/>
</dbReference>
<dbReference type="AlphaFoldDB" id="A0A3P4B8K3"/>
<comment type="PTM">
    <text evidence="7">Binds 1 heme group per subunit.</text>
</comment>
<dbReference type="Proteomes" id="UP000277294">
    <property type="component" value="Unassembled WGS sequence"/>
</dbReference>
<dbReference type="GO" id="GO:0005506">
    <property type="term" value="F:iron ion binding"/>
    <property type="evidence" value="ECO:0007669"/>
    <property type="project" value="InterPro"/>
</dbReference>
<dbReference type="RefSeq" id="WP_124081444.1">
    <property type="nucleotide sequence ID" value="NZ_UWPJ01000031.1"/>
</dbReference>
<keyword evidence="8" id="KW-0732">Signal</keyword>
<name>A0A3P4B8K3_9BURK</name>
<evidence type="ECO:0000256" key="7">
    <source>
        <dbReference type="PIRSR" id="PIRSR000027-2"/>
    </source>
</evidence>
<evidence type="ECO:0000256" key="3">
    <source>
        <dbReference type="ARBA" id="ARBA00022723"/>
    </source>
</evidence>
<feature type="binding site" description="covalent" evidence="7">
    <location>
        <position position="142"/>
    </location>
    <ligand>
        <name>heme c</name>
        <dbReference type="ChEBI" id="CHEBI:61717"/>
    </ligand>
</feature>
<feature type="signal peptide" evidence="8">
    <location>
        <begin position="1"/>
        <end position="24"/>
    </location>
</feature>
<keyword evidence="10" id="KW-1185">Reference proteome</keyword>
<proteinExistence type="predicted"/>
<dbReference type="GO" id="GO:0020037">
    <property type="term" value="F:heme binding"/>
    <property type="evidence" value="ECO:0007669"/>
    <property type="project" value="InterPro"/>
</dbReference>
<keyword evidence="2 7" id="KW-0349">Heme</keyword>
<keyword evidence="1" id="KW-0813">Transport</keyword>
<feature type="chain" id="PRO_5017933021" evidence="8">
    <location>
        <begin position="25"/>
        <end position="152"/>
    </location>
</feature>
<evidence type="ECO:0000256" key="8">
    <source>
        <dbReference type="SAM" id="SignalP"/>
    </source>
</evidence>
<evidence type="ECO:0000256" key="1">
    <source>
        <dbReference type="ARBA" id="ARBA00022448"/>
    </source>
</evidence>
<gene>
    <name evidence="9" type="ORF">PIGHUM_03936</name>
</gene>
<keyword evidence="5 6" id="KW-0408">Iron</keyword>
<dbReference type="Pfam" id="PF01322">
    <property type="entry name" value="Cytochrom_C_2"/>
    <property type="match status" value="1"/>
</dbReference>
<evidence type="ECO:0000256" key="2">
    <source>
        <dbReference type="ARBA" id="ARBA00022617"/>
    </source>
</evidence>
<organism evidence="9 10">
    <name type="scientific">Pigmentiphaga humi</name>
    <dbReference type="NCBI Taxonomy" id="2478468"/>
    <lineage>
        <taxon>Bacteria</taxon>
        <taxon>Pseudomonadati</taxon>
        <taxon>Pseudomonadota</taxon>
        <taxon>Betaproteobacteria</taxon>
        <taxon>Burkholderiales</taxon>
        <taxon>Alcaligenaceae</taxon>
        <taxon>Pigmentiphaga</taxon>
    </lineage>
</organism>
<dbReference type="PROSITE" id="PS51009">
    <property type="entry name" value="CYTCII"/>
    <property type="match status" value="1"/>
</dbReference>
<dbReference type="InterPro" id="IPR012127">
    <property type="entry name" value="Cyt_c_prime"/>
</dbReference>
<evidence type="ECO:0000313" key="10">
    <source>
        <dbReference type="Proteomes" id="UP000277294"/>
    </source>
</evidence>
<keyword evidence="4" id="KW-0249">Electron transport</keyword>
<evidence type="ECO:0000256" key="5">
    <source>
        <dbReference type="ARBA" id="ARBA00023004"/>
    </source>
</evidence>
<feature type="binding site" description="axial binding residue" evidence="6">
    <location>
        <position position="146"/>
    </location>
    <ligand>
        <name>heme c</name>
        <dbReference type="ChEBI" id="CHEBI:61717"/>
    </ligand>
    <ligandPart>
        <name>Fe</name>
        <dbReference type="ChEBI" id="CHEBI:18248"/>
    </ligandPart>
</feature>
<dbReference type="GO" id="GO:0022900">
    <property type="term" value="P:electron transport chain"/>
    <property type="evidence" value="ECO:0007669"/>
    <property type="project" value="InterPro"/>
</dbReference>
<dbReference type="SUPFAM" id="SSF47175">
    <property type="entry name" value="Cytochromes"/>
    <property type="match status" value="1"/>
</dbReference>
<dbReference type="EMBL" id="UWPJ01000031">
    <property type="protein sequence ID" value="VCU71846.1"/>
    <property type="molecule type" value="Genomic_DNA"/>
</dbReference>
<keyword evidence="3 6" id="KW-0479">Metal-binding</keyword>
<evidence type="ECO:0000256" key="6">
    <source>
        <dbReference type="PIRSR" id="PIRSR000027-1"/>
    </source>
</evidence>
<dbReference type="GO" id="GO:0042597">
    <property type="term" value="C:periplasmic space"/>
    <property type="evidence" value="ECO:0007669"/>
    <property type="project" value="InterPro"/>
</dbReference>
<dbReference type="OrthoDB" id="5520910at2"/>
<dbReference type="PRINTS" id="PR00608">
    <property type="entry name" value="CYTCHROMECII"/>
</dbReference>
<evidence type="ECO:0000256" key="4">
    <source>
        <dbReference type="ARBA" id="ARBA00022982"/>
    </source>
</evidence>
<reference evidence="9 10" key="1">
    <citation type="submission" date="2018-10" db="EMBL/GenBank/DDBJ databases">
        <authorList>
            <person name="Criscuolo A."/>
        </authorList>
    </citation>
    <scope>NUCLEOTIDE SEQUENCE [LARGE SCALE GENOMIC DNA]</scope>
    <source>
        <strain evidence="9">DnA1</strain>
    </source>
</reference>
<dbReference type="GO" id="GO:0009055">
    <property type="term" value="F:electron transfer activity"/>
    <property type="evidence" value="ECO:0007669"/>
    <property type="project" value="InterPro"/>
</dbReference>